<evidence type="ECO:0008006" key="3">
    <source>
        <dbReference type="Google" id="ProtNLM"/>
    </source>
</evidence>
<sequence length="174" mass="19704">MSPKRPATSPATSPSVAKKTRKPLTLEVKLDIIHRWDDVVADEEVKGFMEETVCDVRRNDPVHRRWDVKGWLRKEDSCHINLVKLDTAIKGLNLAVAWQVKKLELLRDSSTVHCWITDGLSGRTRLKTKAASEMLIKRRVGIVLMLVEEYGLQLTVSLLISSDNKADSLTCMLQ</sequence>
<keyword evidence="2" id="KW-1185">Reference proteome</keyword>
<evidence type="ECO:0000313" key="2">
    <source>
        <dbReference type="Proteomes" id="UP000324222"/>
    </source>
</evidence>
<protein>
    <recommendedName>
        <fullName evidence="3">RNase H type-1 domain-containing protein</fullName>
    </recommendedName>
</protein>
<organism evidence="1 2">
    <name type="scientific">Portunus trituberculatus</name>
    <name type="common">Swimming crab</name>
    <name type="synonym">Neptunus trituberculatus</name>
    <dbReference type="NCBI Taxonomy" id="210409"/>
    <lineage>
        <taxon>Eukaryota</taxon>
        <taxon>Metazoa</taxon>
        <taxon>Ecdysozoa</taxon>
        <taxon>Arthropoda</taxon>
        <taxon>Crustacea</taxon>
        <taxon>Multicrustacea</taxon>
        <taxon>Malacostraca</taxon>
        <taxon>Eumalacostraca</taxon>
        <taxon>Eucarida</taxon>
        <taxon>Decapoda</taxon>
        <taxon>Pleocyemata</taxon>
        <taxon>Brachyura</taxon>
        <taxon>Eubrachyura</taxon>
        <taxon>Portunoidea</taxon>
        <taxon>Portunidae</taxon>
        <taxon>Portuninae</taxon>
        <taxon>Portunus</taxon>
    </lineage>
</organism>
<proteinExistence type="predicted"/>
<name>A0A5B7GBM2_PORTR</name>
<reference evidence="1 2" key="1">
    <citation type="submission" date="2019-05" db="EMBL/GenBank/DDBJ databases">
        <title>Another draft genome of Portunus trituberculatus and its Hox gene families provides insights of decapod evolution.</title>
        <authorList>
            <person name="Jeong J.-H."/>
            <person name="Song I."/>
            <person name="Kim S."/>
            <person name="Choi T."/>
            <person name="Kim D."/>
            <person name="Ryu S."/>
            <person name="Kim W."/>
        </authorList>
    </citation>
    <scope>NUCLEOTIDE SEQUENCE [LARGE SCALE GENOMIC DNA]</scope>
    <source>
        <tissue evidence="1">Muscle</tissue>
    </source>
</reference>
<dbReference type="AlphaFoldDB" id="A0A5B7GBM2"/>
<dbReference type="OrthoDB" id="6367876at2759"/>
<gene>
    <name evidence="1" type="ORF">E2C01_047847</name>
</gene>
<accession>A0A5B7GBM2</accession>
<evidence type="ECO:0000313" key="1">
    <source>
        <dbReference type="EMBL" id="MPC53944.1"/>
    </source>
</evidence>
<dbReference type="Proteomes" id="UP000324222">
    <property type="component" value="Unassembled WGS sequence"/>
</dbReference>
<comment type="caution">
    <text evidence="1">The sequence shown here is derived from an EMBL/GenBank/DDBJ whole genome shotgun (WGS) entry which is preliminary data.</text>
</comment>
<dbReference type="EMBL" id="VSRR010012000">
    <property type="protein sequence ID" value="MPC53944.1"/>
    <property type="molecule type" value="Genomic_DNA"/>
</dbReference>